<keyword evidence="6" id="KW-0964">Secreted</keyword>
<feature type="region of interest" description="Disordered" evidence="15">
    <location>
        <begin position="207"/>
        <end position="360"/>
    </location>
</feature>
<proteinExistence type="inferred from homology"/>
<comment type="subunit">
    <text evidence="13">Interacts (via sbi-I and sbi-II domains) with the Fc region of mammalian immunoglobulin G (IgG) proteins. Interacts (via sbi-III and sbi-IV domains) with host complement C3. Interacts (via sbi-III and sbi-IV domains) with host CFH. Interacts (via sbi-IV domain) with beta-2-glycoprotein 1/APOH.</text>
</comment>
<evidence type="ECO:0000256" key="13">
    <source>
        <dbReference type="ARBA" id="ARBA00046518"/>
    </source>
</evidence>
<name>A0A7T7NXW6_STAPS</name>
<evidence type="ECO:0000256" key="1">
    <source>
        <dbReference type="ARBA" id="ARBA00004236"/>
    </source>
</evidence>
<dbReference type="RefSeq" id="WP_200360808.1">
    <property type="nucleotide sequence ID" value="NZ_CP066884.1"/>
</dbReference>
<protein>
    <recommendedName>
        <fullName evidence="4">Immunoglobulin-binding protein Sbi</fullName>
    </recommendedName>
</protein>
<keyword evidence="7" id="KW-0390">IgG-binding protein</keyword>
<dbReference type="InterPro" id="IPR041909">
    <property type="entry name" value="Sbi_C3_db_domIV"/>
</dbReference>
<evidence type="ECO:0000256" key="7">
    <source>
        <dbReference type="ARBA" id="ARBA00022652"/>
    </source>
</evidence>
<feature type="compositionally biased region" description="Basic and acidic residues" evidence="15">
    <location>
        <begin position="213"/>
        <end position="227"/>
    </location>
</feature>
<keyword evidence="10" id="KW-0843">Virulence</keyword>
<dbReference type="Gene3D" id="1.10.10.1270">
    <property type="entry name" value="Sbi, C3 binding domain IV"/>
    <property type="match status" value="1"/>
</dbReference>
<keyword evidence="8 16" id="KW-0732">Signal</keyword>
<organism evidence="19 20">
    <name type="scientific">Staphylococcus pseudintermedius</name>
    <dbReference type="NCBI Taxonomy" id="283734"/>
    <lineage>
        <taxon>Bacteria</taxon>
        <taxon>Bacillati</taxon>
        <taxon>Bacillota</taxon>
        <taxon>Bacilli</taxon>
        <taxon>Bacillales</taxon>
        <taxon>Staphylococcaceae</taxon>
        <taxon>Staphylococcus</taxon>
        <taxon>Staphylococcus intermedius group</taxon>
    </lineage>
</organism>
<evidence type="ECO:0000259" key="18">
    <source>
        <dbReference type="Pfam" id="PF11621"/>
    </source>
</evidence>
<feature type="chain" id="PRO_5033058380" description="Immunoglobulin-binding protein Sbi" evidence="16">
    <location>
        <begin position="30"/>
        <end position="508"/>
    </location>
</feature>
<dbReference type="Pfam" id="PF02216">
    <property type="entry name" value="B"/>
    <property type="match status" value="2"/>
</dbReference>
<dbReference type="InterPro" id="IPR021657">
    <property type="entry name" value="IgG-binding_Sbi_dom_IV"/>
</dbReference>
<evidence type="ECO:0000256" key="11">
    <source>
        <dbReference type="ARBA" id="ARBA00023136"/>
    </source>
</evidence>
<evidence type="ECO:0000256" key="2">
    <source>
        <dbReference type="ARBA" id="ARBA00004613"/>
    </source>
</evidence>
<evidence type="ECO:0000256" key="4">
    <source>
        <dbReference type="ARBA" id="ARBA00014958"/>
    </source>
</evidence>
<dbReference type="GO" id="GO:0005886">
    <property type="term" value="C:plasma membrane"/>
    <property type="evidence" value="ECO:0007669"/>
    <property type="project" value="UniProtKB-SubCell"/>
</dbReference>
<evidence type="ECO:0000256" key="6">
    <source>
        <dbReference type="ARBA" id="ARBA00022525"/>
    </source>
</evidence>
<keyword evidence="11" id="KW-0472">Membrane</keyword>
<comment type="function">
    <text evidence="12">Plays a role in the inhibition of both the innate and adaptive immune responses. Possesses two N-terminal domains that bind the Fc region of IgG and two domains that form a tripartite complex with complement factors C3b and CFH. By recruiting CFH and C3b, the secreted form acts as a potent complement inhibitor of the alternative pathway-mediated lysis.</text>
</comment>
<dbReference type="SUPFAM" id="SSF46997">
    <property type="entry name" value="Bacterial immunoglobulin/albumin-binding domains"/>
    <property type="match status" value="2"/>
</dbReference>
<keyword evidence="14" id="KW-0175">Coiled coil</keyword>
<dbReference type="AlphaFoldDB" id="A0A7T7NXW6"/>
<keyword evidence="5" id="KW-1003">Cell membrane</keyword>
<evidence type="ECO:0000256" key="12">
    <source>
        <dbReference type="ARBA" id="ARBA00045140"/>
    </source>
</evidence>
<dbReference type="GO" id="GO:0005576">
    <property type="term" value="C:extracellular region"/>
    <property type="evidence" value="ECO:0007669"/>
    <property type="project" value="UniProtKB-SubCell"/>
</dbReference>
<feature type="compositionally biased region" description="Low complexity" evidence="15">
    <location>
        <begin position="339"/>
        <end position="349"/>
    </location>
</feature>
<evidence type="ECO:0000256" key="9">
    <source>
        <dbReference type="ARBA" id="ARBA00022737"/>
    </source>
</evidence>
<evidence type="ECO:0000256" key="5">
    <source>
        <dbReference type="ARBA" id="ARBA00022475"/>
    </source>
</evidence>
<dbReference type="InterPro" id="IPR003132">
    <property type="entry name" value="Protein_A_Ig-bd"/>
</dbReference>
<feature type="coiled-coil region" evidence="14">
    <location>
        <begin position="150"/>
        <end position="178"/>
    </location>
</feature>
<dbReference type="EMBL" id="CP066884">
    <property type="protein sequence ID" value="QQM98093.1"/>
    <property type="molecule type" value="Genomic_DNA"/>
</dbReference>
<sequence length="508" mass="56291">MKTKYTAKLLIGATTISLATFISQGNAHASEQTTGLAPAQPVNFDSINVTPDQKTFYQVLHMEGISEDQREQYLKQLHEDPSSAQNVFSESIKDAIHPERRVAQQNAFYSVLHNDDLSEEQRDAYIGRIKEDPDQSQEVFVESLNVAPKAESHEDRLIELQNKNLMEANEALKALQQEDSIQNRRAAQRAVNKLTPDSANAFQKELDQINAPRDAKIKADAEAKKQAPEVSAPQIEDAPTTEVAPSPKPNETQEEQKPNVSTPEKDTKTEKTEEAKEKDTNKAGTEKKPEVDKSSEAEKNTQSEKAPKVEGKEQAEKATENNKGTDTKKEMQPAPSTENNGNNNAVAPSSPAPVLPETGKATTSTLESYWNAFKDSVNKGYAYVKNSITSGLQYLKGQYDYITGKYNDAKYYAGLYKNHKTLIDTTVLGFLSKNGTGAYIKPLTIDEKSNVFYKSYAQTRNFVTEGINTGKVLYTLYQNPTVVKGAITVAEVANTAKNFLNNIFSIFK</sequence>
<dbReference type="Pfam" id="PF11621">
    <property type="entry name" value="Sbi-IV"/>
    <property type="match status" value="1"/>
</dbReference>
<evidence type="ECO:0000256" key="3">
    <source>
        <dbReference type="ARBA" id="ARBA00005827"/>
    </source>
</evidence>
<evidence type="ECO:0000256" key="10">
    <source>
        <dbReference type="ARBA" id="ARBA00023026"/>
    </source>
</evidence>
<feature type="domain" description="Immunoglobulin-binding protein Sbi" evidence="18">
    <location>
        <begin position="165"/>
        <end position="218"/>
    </location>
</feature>
<evidence type="ECO:0000256" key="15">
    <source>
        <dbReference type="SAM" id="MobiDB-lite"/>
    </source>
</evidence>
<evidence type="ECO:0000256" key="14">
    <source>
        <dbReference type="SAM" id="Coils"/>
    </source>
</evidence>
<evidence type="ECO:0000313" key="20">
    <source>
        <dbReference type="Proteomes" id="UP000595859"/>
    </source>
</evidence>
<accession>A0A7T7NXW6</accession>
<dbReference type="GO" id="GO:0019864">
    <property type="term" value="F:IgG binding"/>
    <property type="evidence" value="ECO:0007669"/>
    <property type="project" value="UniProtKB-KW"/>
</dbReference>
<comment type="subcellular location">
    <subcellularLocation>
        <location evidence="1">Cell membrane</location>
    </subcellularLocation>
    <subcellularLocation>
        <location evidence="2">Secreted</location>
    </subcellularLocation>
</comment>
<gene>
    <name evidence="19" type="ORF">JGZ15_11945</name>
</gene>
<feature type="compositionally biased region" description="Basic and acidic residues" evidence="15">
    <location>
        <begin position="263"/>
        <end position="331"/>
    </location>
</feature>
<reference evidence="19 20" key="1">
    <citation type="submission" date="2020-12" db="EMBL/GenBank/DDBJ databases">
        <title>Whole genome sequencing and de novo assembly of Staphylococcus pseudintermedius: a novel pangenome approach to unravel pathogenesis of canine pyoderma.</title>
        <authorList>
            <person name="Ferrer L."/>
            <person name="Perez D."/>
            <person name="Fonticoba R."/>
            <person name="Vines J."/>
            <person name="Fabregas N."/>
            <person name="Madronero S."/>
            <person name="Meroni G."/>
            <person name="Martino P."/>
            <person name="Martinez S."/>
            <person name="Cusco A."/>
            <person name="Migura L."/>
            <person name="Francino O."/>
        </authorList>
    </citation>
    <scope>NUCLEOTIDE SEQUENCE [LARGE SCALE GENOMIC DNA]</scope>
    <source>
        <strain evidence="19 20">HSP080</strain>
    </source>
</reference>
<evidence type="ECO:0000259" key="17">
    <source>
        <dbReference type="Pfam" id="PF02216"/>
    </source>
</evidence>
<keyword evidence="9" id="KW-0677">Repeat</keyword>
<feature type="domain" description="Protein A Ig-binding" evidence="17">
    <location>
        <begin position="98"/>
        <end position="145"/>
    </location>
</feature>
<dbReference type="Gene3D" id="1.20.5.420">
    <property type="entry name" value="Immunoglobulin FC, subunit C"/>
    <property type="match status" value="2"/>
</dbReference>
<dbReference type="Proteomes" id="UP000595859">
    <property type="component" value="Chromosome"/>
</dbReference>
<evidence type="ECO:0000256" key="8">
    <source>
        <dbReference type="ARBA" id="ARBA00022729"/>
    </source>
</evidence>
<comment type="similarity">
    <text evidence="3">Belongs to the immunoglobulin-binding protein Sbi family.</text>
</comment>
<feature type="signal peptide" evidence="16">
    <location>
        <begin position="1"/>
        <end position="29"/>
    </location>
</feature>
<evidence type="ECO:0000256" key="16">
    <source>
        <dbReference type="SAM" id="SignalP"/>
    </source>
</evidence>
<dbReference type="InterPro" id="IPR009063">
    <property type="entry name" value="Ig/albumin-bd_sf"/>
</dbReference>
<evidence type="ECO:0000313" key="19">
    <source>
        <dbReference type="EMBL" id="QQM98093.1"/>
    </source>
</evidence>
<feature type="domain" description="Protein A Ig-binding" evidence="17">
    <location>
        <begin position="52"/>
        <end position="93"/>
    </location>
</feature>